<protein>
    <submittedName>
        <fullName evidence="3">Uncharacterized protein</fullName>
    </submittedName>
</protein>
<dbReference type="InterPro" id="IPR001128">
    <property type="entry name" value="Cyt_P450"/>
</dbReference>
<dbReference type="Pfam" id="PF00067">
    <property type="entry name" value="p450"/>
    <property type="match status" value="1"/>
</dbReference>
<organism evidence="3 4">
    <name type="scientific">Diploscapter pachys</name>
    <dbReference type="NCBI Taxonomy" id="2018661"/>
    <lineage>
        <taxon>Eukaryota</taxon>
        <taxon>Metazoa</taxon>
        <taxon>Ecdysozoa</taxon>
        <taxon>Nematoda</taxon>
        <taxon>Chromadorea</taxon>
        <taxon>Rhabditida</taxon>
        <taxon>Rhabditina</taxon>
        <taxon>Rhabditomorpha</taxon>
        <taxon>Rhabditoidea</taxon>
        <taxon>Rhabditidae</taxon>
        <taxon>Diploscapter</taxon>
    </lineage>
</organism>
<comment type="caution">
    <text evidence="3">The sequence shown here is derived from an EMBL/GenBank/DDBJ whole genome shotgun (WGS) entry which is preliminary data.</text>
</comment>
<dbReference type="Gene3D" id="1.10.630.10">
    <property type="entry name" value="Cytochrome P450"/>
    <property type="match status" value="1"/>
</dbReference>
<dbReference type="GO" id="GO:0004497">
    <property type="term" value="F:monooxygenase activity"/>
    <property type="evidence" value="ECO:0007669"/>
    <property type="project" value="UniProtKB-KW"/>
</dbReference>
<name>A0A2A2K6K6_9BILA</name>
<dbReference type="OrthoDB" id="1470350at2759"/>
<gene>
    <name evidence="3" type="ORF">WR25_02086</name>
</gene>
<keyword evidence="2" id="KW-0560">Oxidoreductase</keyword>
<dbReference type="GO" id="GO:0005506">
    <property type="term" value="F:iron ion binding"/>
    <property type="evidence" value="ECO:0007669"/>
    <property type="project" value="InterPro"/>
</dbReference>
<comment type="similarity">
    <text evidence="1">Belongs to the cytochrome P450 family.</text>
</comment>
<evidence type="ECO:0000313" key="4">
    <source>
        <dbReference type="Proteomes" id="UP000218231"/>
    </source>
</evidence>
<dbReference type="GO" id="GO:0016705">
    <property type="term" value="F:oxidoreductase activity, acting on paired donors, with incorporation or reduction of molecular oxygen"/>
    <property type="evidence" value="ECO:0007669"/>
    <property type="project" value="InterPro"/>
</dbReference>
<evidence type="ECO:0000256" key="2">
    <source>
        <dbReference type="ARBA" id="ARBA00023033"/>
    </source>
</evidence>
<reference evidence="3 4" key="1">
    <citation type="journal article" date="2017" name="Curr. Biol.">
        <title>Genome architecture and evolution of a unichromosomal asexual nematode.</title>
        <authorList>
            <person name="Fradin H."/>
            <person name="Zegar C."/>
            <person name="Gutwein M."/>
            <person name="Lucas J."/>
            <person name="Kovtun M."/>
            <person name="Corcoran D."/>
            <person name="Baugh L.R."/>
            <person name="Kiontke K."/>
            <person name="Gunsalus K."/>
            <person name="Fitch D.H."/>
            <person name="Piano F."/>
        </authorList>
    </citation>
    <scope>NUCLEOTIDE SEQUENCE [LARGE SCALE GENOMIC DNA]</scope>
    <source>
        <strain evidence="3">PF1309</strain>
    </source>
</reference>
<sequence>MLDILLNNSTLLLFEKCKKDRWRPKRKLLTPTFHYDIRKNFVPVFNEQANILVQKMGAANGKLCHRRTMGVASLFSIDTSASCFISVGMYVTEFEGLRTTFSSTMSCHADSKTVCNANDHSLSTSSIKMSYLESAWHPDLGNA</sequence>
<evidence type="ECO:0000256" key="1">
    <source>
        <dbReference type="ARBA" id="ARBA00010617"/>
    </source>
</evidence>
<accession>A0A2A2K6K6</accession>
<dbReference type="InterPro" id="IPR036396">
    <property type="entry name" value="Cyt_P450_sf"/>
</dbReference>
<dbReference type="AlphaFoldDB" id="A0A2A2K6K6"/>
<keyword evidence="4" id="KW-1185">Reference proteome</keyword>
<dbReference type="Proteomes" id="UP000218231">
    <property type="component" value="Unassembled WGS sequence"/>
</dbReference>
<dbReference type="STRING" id="2018661.A0A2A2K6K6"/>
<evidence type="ECO:0000313" key="3">
    <source>
        <dbReference type="EMBL" id="PAV69584.1"/>
    </source>
</evidence>
<dbReference type="EMBL" id="LIAE01009485">
    <property type="protein sequence ID" value="PAV69584.1"/>
    <property type="molecule type" value="Genomic_DNA"/>
</dbReference>
<keyword evidence="2" id="KW-0503">Monooxygenase</keyword>
<dbReference type="SUPFAM" id="SSF48264">
    <property type="entry name" value="Cytochrome P450"/>
    <property type="match status" value="1"/>
</dbReference>
<dbReference type="GO" id="GO:0020037">
    <property type="term" value="F:heme binding"/>
    <property type="evidence" value="ECO:0007669"/>
    <property type="project" value="InterPro"/>
</dbReference>
<proteinExistence type="inferred from homology"/>